<dbReference type="PANTHER" id="PTHR35525:SF3">
    <property type="entry name" value="BLL6575 PROTEIN"/>
    <property type="match status" value="1"/>
</dbReference>
<sequence>MPPLCCNGIMHFNHYGRDAVALAVDLANRPPTDPDELVARCDAAGFVFDSDDIGLDDLRKTVDYLEHWRDVARATDEQTRADLLNELLVRHAAAPRLTNHAGSGWHLHFRDDDVAGWQQICVLISAATALHLTGRGIDRMGACELDECTHVFADTSRNGRQRYCSPACANRAAVRRHRAGHTRAGRGGHTTTR</sequence>
<dbReference type="SUPFAM" id="SSF160904">
    <property type="entry name" value="Jann2411-like"/>
    <property type="match status" value="1"/>
</dbReference>
<accession>L7KT21</accession>
<dbReference type="InterPro" id="IPR023286">
    <property type="entry name" value="ABATE_dom_sf"/>
</dbReference>
<dbReference type="Gene3D" id="1.10.3300.10">
    <property type="entry name" value="Jann2411-like domain"/>
    <property type="match status" value="1"/>
</dbReference>
<organism evidence="2 3">
    <name type="scientific">Gordonia aichiensis NBRC 108223</name>
    <dbReference type="NCBI Taxonomy" id="1220583"/>
    <lineage>
        <taxon>Bacteria</taxon>
        <taxon>Bacillati</taxon>
        <taxon>Actinomycetota</taxon>
        <taxon>Actinomycetes</taxon>
        <taxon>Mycobacteriales</taxon>
        <taxon>Gordoniaceae</taxon>
        <taxon>Gordonia</taxon>
    </lineage>
</organism>
<name>L7KT21_9ACTN</name>
<comment type="caution">
    <text evidence="2">The sequence shown here is derived from an EMBL/GenBank/DDBJ whole genome shotgun (WGS) entry which is preliminary data.</text>
</comment>
<protein>
    <recommendedName>
        <fullName evidence="1">Zinc finger CGNR domain-containing protein</fullName>
    </recommendedName>
</protein>
<evidence type="ECO:0000313" key="3">
    <source>
        <dbReference type="Proteomes" id="UP000010988"/>
    </source>
</evidence>
<dbReference type="EMBL" id="BANR01000032">
    <property type="protein sequence ID" value="GAC50868.1"/>
    <property type="molecule type" value="Genomic_DNA"/>
</dbReference>
<dbReference type="Proteomes" id="UP000010988">
    <property type="component" value="Unassembled WGS sequence"/>
</dbReference>
<proteinExistence type="predicted"/>
<evidence type="ECO:0000259" key="1">
    <source>
        <dbReference type="Pfam" id="PF11706"/>
    </source>
</evidence>
<reference evidence="2 3" key="1">
    <citation type="submission" date="2012-12" db="EMBL/GenBank/DDBJ databases">
        <title>Whole genome shotgun sequence of Gordonia aichiensis NBRC 108223.</title>
        <authorList>
            <person name="Isaki-Nakamura S."/>
            <person name="Hosoyama A."/>
            <person name="Tsuchikane K."/>
            <person name="Ando Y."/>
            <person name="Baba S."/>
            <person name="Ohji S."/>
            <person name="Hamada M."/>
            <person name="Tamura T."/>
            <person name="Yamazoe A."/>
            <person name="Yamazaki S."/>
            <person name="Fujita N."/>
        </authorList>
    </citation>
    <scope>NUCLEOTIDE SEQUENCE [LARGE SCALE GENOMIC DNA]</scope>
    <source>
        <strain evidence="2 3">NBRC 108223</strain>
    </source>
</reference>
<dbReference type="InterPro" id="IPR021005">
    <property type="entry name" value="Znf_CGNR"/>
</dbReference>
<evidence type="ECO:0000313" key="2">
    <source>
        <dbReference type="EMBL" id="GAC50868.1"/>
    </source>
</evidence>
<dbReference type="InterPro" id="IPR010852">
    <property type="entry name" value="ABATE"/>
</dbReference>
<gene>
    <name evidence="2" type="ORF">GOACH_32_00310</name>
</gene>
<dbReference type="PANTHER" id="PTHR35525">
    <property type="entry name" value="BLL6575 PROTEIN"/>
    <property type="match status" value="1"/>
</dbReference>
<dbReference type="eggNOG" id="COG5516">
    <property type="taxonomic scope" value="Bacteria"/>
</dbReference>
<dbReference type="Pfam" id="PF11706">
    <property type="entry name" value="zf-CGNR"/>
    <property type="match status" value="1"/>
</dbReference>
<feature type="domain" description="Zinc finger CGNR" evidence="1">
    <location>
        <begin position="139"/>
        <end position="179"/>
    </location>
</feature>
<dbReference type="AlphaFoldDB" id="L7KT21"/>
<keyword evidence="3" id="KW-1185">Reference proteome</keyword>
<dbReference type="STRING" id="1220583.GOACH_32_00310"/>